<dbReference type="AlphaFoldDB" id="A0A0P9HDZ1"/>
<accession>A0A0P9HDZ1</accession>
<evidence type="ECO:0000313" key="1">
    <source>
        <dbReference type="EMBL" id="KPW21200.1"/>
    </source>
</evidence>
<comment type="caution">
    <text evidence="1">The sequence shown here is derived from an EMBL/GenBank/DDBJ whole genome shotgun (WGS) entry which is preliminary data.</text>
</comment>
<gene>
    <name evidence="1" type="ORF">ALO91_102739</name>
</gene>
<proteinExistence type="predicted"/>
<reference evidence="1 2" key="1">
    <citation type="submission" date="2015-09" db="EMBL/GenBank/DDBJ databases">
        <title>Genome announcement of multiple Pseudomonas syringae strains.</title>
        <authorList>
            <person name="Thakur S."/>
            <person name="Wang P.W."/>
            <person name="Gong Y."/>
            <person name="Weir B.S."/>
            <person name="Guttman D.S."/>
        </authorList>
    </citation>
    <scope>NUCLEOTIDE SEQUENCE [LARGE SCALE GENOMIC DNA]</scope>
    <source>
        <strain evidence="1 2">ICMP2802</strain>
    </source>
</reference>
<dbReference type="EMBL" id="LJPM01000227">
    <property type="protein sequence ID" value="KPW21200.1"/>
    <property type="molecule type" value="Genomic_DNA"/>
</dbReference>
<name>A0A0P9HDZ1_PSESX</name>
<organism evidence="1 2">
    <name type="scientific">Pseudomonas syringae pv. aceris</name>
    <dbReference type="NCBI Taxonomy" id="199198"/>
    <lineage>
        <taxon>Bacteria</taxon>
        <taxon>Pseudomonadati</taxon>
        <taxon>Pseudomonadota</taxon>
        <taxon>Gammaproteobacteria</taxon>
        <taxon>Pseudomonadales</taxon>
        <taxon>Pseudomonadaceae</taxon>
        <taxon>Pseudomonas</taxon>
        <taxon>Pseudomonas syringae</taxon>
    </lineage>
</organism>
<sequence length="37" mass="4434">MQLDMTSVRLLNSISQWVEAGIFSERPRQVFRPWKQV</sequence>
<evidence type="ECO:0000313" key="2">
    <source>
        <dbReference type="Proteomes" id="UP000050297"/>
    </source>
</evidence>
<protein>
    <submittedName>
        <fullName evidence="1">Uncharacterized protein</fullName>
    </submittedName>
</protein>
<dbReference type="Proteomes" id="UP000050297">
    <property type="component" value="Unassembled WGS sequence"/>
</dbReference>